<reference evidence="4" key="1">
    <citation type="journal article" date="2018" name="Nat. Microbiol.">
        <title>Leveraging single-cell genomics to expand the fungal tree of life.</title>
        <authorList>
            <person name="Ahrendt S.R."/>
            <person name="Quandt C.A."/>
            <person name="Ciobanu D."/>
            <person name="Clum A."/>
            <person name="Salamov A."/>
            <person name="Andreopoulos B."/>
            <person name="Cheng J.F."/>
            <person name="Woyke T."/>
            <person name="Pelin A."/>
            <person name="Henrissat B."/>
            <person name="Reynolds N.K."/>
            <person name="Benny G.L."/>
            <person name="Smith M.E."/>
            <person name="James T.Y."/>
            <person name="Grigoriev I.V."/>
        </authorList>
    </citation>
    <scope>NUCLEOTIDE SEQUENCE [LARGE SCALE GENOMIC DNA]</scope>
    <source>
        <strain evidence="4">ATCC 52028</strain>
    </source>
</reference>
<evidence type="ECO:0000256" key="2">
    <source>
        <dbReference type="SAM" id="SignalP"/>
    </source>
</evidence>
<evidence type="ECO:0000256" key="1">
    <source>
        <dbReference type="SAM" id="MobiDB-lite"/>
    </source>
</evidence>
<feature type="signal peptide" evidence="2">
    <location>
        <begin position="1"/>
        <end position="22"/>
    </location>
</feature>
<protein>
    <submittedName>
        <fullName evidence="3">Uncharacterized protein</fullName>
    </submittedName>
</protein>
<feature type="compositionally biased region" description="Basic and acidic residues" evidence="1">
    <location>
        <begin position="101"/>
        <end position="110"/>
    </location>
</feature>
<feature type="chain" id="PRO_5020432225" evidence="2">
    <location>
        <begin position="23"/>
        <end position="487"/>
    </location>
</feature>
<organism evidence="3 4">
    <name type="scientific">Caulochytrium protostelioides</name>
    <dbReference type="NCBI Taxonomy" id="1555241"/>
    <lineage>
        <taxon>Eukaryota</taxon>
        <taxon>Fungi</taxon>
        <taxon>Fungi incertae sedis</taxon>
        <taxon>Chytridiomycota</taxon>
        <taxon>Chytridiomycota incertae sedis</taxon>
        <taxon>Chytridiomycetes</taxon>
        <taxon>Caulochytriales</taxon>
        <taxon>Caulochytriaceae</taxon>
        <taxon>Caulochytrium</taxon>
    </lineage>
</organism>
<keyword evidence="2" id="KW-0732">Signal</keyword>
<sequence>MLASLLTASLVSLALQAPLAAAGPVHTSSHFRRSLGDLLAPLTRPIIDPQWEAAVDDKQLFALFDKDHQSPNTFDEWKSKMASFPISRGDWSARDTSPQGYEKRNAHDNEWPEPTWKQPVKLENAKEACMPCGSDFSHVNAWQAAASQEPPTTDGKEWPTRVGDLTLCVCTTNKLDVDWKADKGTVFFEKLNRMPTPMRQKIKTVVFTDKQDAKDDYFVQWNAGDAGQFSNAMANTWLNSLGIYDDYLGDFKKIISTTSEFGNKCLPTPDGLKSHRAALRELVMVYFNYWYAVDPKPAANAGDNISRAHVWSKNNLGCLWPAVFETMKRIQTKYDVYGLPLPAVDKLFPLVLTINVPNPKGKNYPSSAKVTLQNMPCAEHEVKVKKEASCADGEKPSKHVRVQSIISPLRKDAYALLPPGEKFLKICYAEEKSFHIPKQAVSVTSYTDTLVAMHWFDYDAWNKANEELLRTPDFTIYSEQACKKYGS</sequence>
<evidence type="ECO:0000313" key="3">
    <source>
        <dbReference type="EMBL" id="RKO97066.1"/>
    </source>
</evidence>
<dbReference type="EMBL" id="ML009429">
    <property type="protein sequence ID" value="RKO97066.1"/>
    <property type="molecule type" value="Genomic_DNA"/>
</dbReference>
<dbReference type="AlphaFoldDB" id="A0A4P9X0A7"/>
<accession>A0A4P9X0A7</accession>
<dbReference type="Proteomes" id="UP000268535">
    <property type="component" value="Unassembled WGS sequence"/>
</dbReference>
<proteinExistence type="predicted"/>
<gene>
    <name evidence="3" type="ORF">CAUPRSCDRAFT_11239</name>
</gene>
<feature type="region of interest" description="Disordered" evidence="1">
    <location>
        <begin position="88"/>
        <end position="115"/>
    </location>
</feature>
<name>A0A4P9X0A7_9FUNG</name>
<evidence type="ECO:0000313" key="4">
    <source>
        <dbReference type="Proteomes" id="UP000268535"/>
    </source>
</evidence>